<evidence type="ECO:0000313" key="1">
    <source>
        <dbReference type="Proteomes" id="UP000887576"/>
    </source>
</evidence>
<protein>
    <submittedName>
        <fullName evidence="2">Uncharacterized protein</fullName>
    </submittedName>
</protein>
<name>A0AC34RIF8_9BILA</name>
<evidence type="ECO:0000313" key="2">
    <source>
        <dbReference type="WBParaSite" id="JU765_v2.g7255.t2"/>
    </source>
</evidence>
<dbReference type="WBParaSite" id="JU765_v2.g7255.t2">
    <property type="protein sequence ID" value="JU765_v2.g7255.t2"/>
    <property type="gene ID" value="JU765_v2.g7255"/>
</dbReference>
<reference evidence="2" key="1">
    <citation type="submission" date="2022-11" db="UniProtKB">
        <authorList>
            <consortium name="WormBaseParasite"/>
        </authorList>
    </citation>
    <scope>IDENTIFICATION</scope>
</reference>
<sequence length="181" mass="20986">MNPITFFVFVAFIGFIQSCTAFDSSEIRMIEDEYNKRGPLNRFLNDFYMETQKRARLDDPLIRFGKRSVNVEREIRNGMNPLIRFGKRASLDSAPLVRFGRASLDSSPLIRFGKRPDTAPLIRFGKRSPAIHPPHIRFGKRVVEESLYNRFSRNRPNPADQDVMLRFGRSTPATMTLDEEK</sequence>
<proteinExistence type="predicted"/>
<dbReference type="Proteomes" id="UP000887576">
    <property type="component" value="Unplaced"/>
</dbReference>
<accession>A0AC34RIF8</accession>
<organism evidence="1 2">
    <name type="scientific">Panagrolaimus sp. JU765</name>
    <dbReference type="NCBI Taxonomy" id="591449"/>
    <lineage>
        <taxon>Eukaryota</taxon>
        <taxon>Metazoa</taxon>
        <taxon>Ecdysozoa</taxon>
        <taxon>Nematoda</taxon>
        <taxon>Chromadorea</taxon>
        <taxon>Rhabditida</taxon>
        <taxon>Tylenchina</taxon>
        <taxon>Panagrolaimomorpha</taxon>
        <taxon>Panagrolaimoidea</taxon>
        <taxon>Panagrolaimidae</taxon>
        <taxon>Panagrolaimus</taxon>
    </lineage>
</organism>